<evidence type="ECO:0000313" key="2">
    <source>
        <dbReference type="EMBL" id="MDC8773543.1"/>
    </source>
</evidence>
<reference evidence="2 3" key="1">
    <citation type="submission" date="2022-10" db="EMBL/GenBank/DDBJ databases">
        <title>Paucibacter sp. hw1 Genome sequencing.</title>
        <authorList>
            <person name="Park S."/>
        </authorList>
    </citation>
    <scope>NUCLEOTIDE SEQUENCE [LARGE SCALE GENOMIC DNA]</scope>
    <source>
        <strain evidence="3">hw1</strain>
    </source>
</reference>
<dbReference type="RefSeq" id="WP_273601713.1">
    <property type="nucleotide sequence ID" value="NZ_JAQQXT010000012.1"/>
</dbReference>
<gene>
    <name evidence="2" type="ORF">PRZ03_18355</name>
</gene>
<dbReference type="SUPFAM" id="SSF82771">
    <property type="entry name" value="GIY-YIG endonuclease"/>
    <property type="match status" value="1"/>
</dbReference>
<keyword evidence="3" id="KW-1185">Reference proteome</keyword>
<proteinExistence type="predicted"/>
<evidence type="ECO:0000259" key="1">
    <source>
        <dbReference type="Pfam" id="PF01541"/>
    </source>
</evidence>
<sequence>MSNHRELKNQYKESMVPMGVFVIRNTKNQRVYVGSSSNLEGAMNRHRFELSTKTHRNSALLTDWIAHGPAAFHFEVLDRIAQSENPNFDYPAELATVLALWQEELHCFGAQGYNPAPSKKQA</sequence>
<dbReference type="Proteomes" id="UP001221189">
    <property type="component" value="Unassembled WGS sequence"/>
</dbReference>
<protein>
    <submittedName>
        <fullName evidence="2">GIY-YIG nuclease family protein</fullName>
    </submittedName>
</protein>
<organism evidence="2 3">
    <name type="scientific">Roseateles albus</name>
    <dbReference type="NCBI Taxonomy" id="2987525"/>
    <lineage>
        <taxon>Bacteria</taxon>
        <taxon>Pseudomonadati</taxon>
        <taxon>Pseudomonadota</taxon>
        <taxon>Betaproteobacteria</taxon>
        <taxon>Burkholderiales</taxon>
        <taxon>Sphaerotilaceae</taxon>
        <taxon>Roseateles</taxon>
    </lineage>
</organism>
<dbReference type="Pfam" id="PF01541">
    <property type="entry name" value="GIY-YIG"/>
    <property type="match status" value="1"/>
</dbReference>
<dbReference type="Gene3D" id="3.40.1440.10">
    <property type="entry name" value="GIY-YIG endonuclease"/>
    <property type="match status" value="1"/>
</dbReference>
<accession>A0ABT5KI10</accession>
<dbReference type="InterPro" id="IPR035901">
    <property type="entry name" value="GIY-YIG_endonuc_sf"/>
</dbReference>
<dbReference type="InterPro" id="IPR000305">
    <property type="entry name" value="GIY-YIG_endonuc"/>
</dbReference>
<evidence type="ECO:0000313" key="3">
    <source>
        <dbReference type="Proteomes" id="UP001221189"/>
    </source>
</evidence>
<dbReference type="CDD" id="cd10451">
    <property type="entry name" value="GIY-YIG_LuxR_like"/>
    <property type="match status" value="1"/>
</dbReference>
<comment type="caution">
    <text evidence="2">The sequence shown here is derived from an EMBL/GenBank/DDBJ whole genome shotgun (WGS) entry which is preliminary data.</text>
</comment>
<feature type="domain" description="GIY-YIG" evidence="1">
    <location>
        <begin position="18"/>
        <end position="58"/>
    </location>
</feature>
<name>A0ABT5KI10_9BURK</name>
<dbReference type="EMBL" id="JAQQXT010000012">
    <property type="protein sequence ID" value="MDC8773543.1"/>
    <property type="molecule type" value="Genomic_DNA"/>
</dbReference>